<evidence type="ECO:0000313" key="1">
    <source>
        <dbReference type="EMBL" id="MBS2552651.1"/>
    </source>
</evidence>
<sequence>MAIFLCGCGDSSPAKPQAQKPIKGCGIPAKWVPELILEDMVVEGFHAENAVKDPDALAELNTLFTQGRPGSSLDFEKWFAGNEDRPQIAVRGMTMAQWESLFMRTEFPHQPEVYPAVCGGWTFEGYLQKHPDINSQTYEDYMKKFPIPGFPSATNG</sequence>
<comment type="caution">
    <text evidence="1">The sequence shown here is derived from an EMBL/GenBank/DDBJ whole genome shotgun (WGS) entry which is preliminary data.</text>
</comment>
<keyword evidence="2" id="KW-1185">Reference proteome</keyword>
<organism evidence="1 2">
    <name type="scientific">Catenulispora pinistramenti</name>
    <dbReference type="NCBI Taxonomy" id="2705254"/>
    <lineage>
        <taxon>Bacteria</taxon>
        <taxon>Bacillati</taxon>
        <taxon>Actinomycetota</taxon>
        <taxon>Actinomycetes</taxon>
        <taxon>Catenulisporales</taxon>
        <taxon>Catenulisporaceae</taxon>
        <taxon>Catenulispora</taxon>
    </lineage>
</organism>
<reference evidence="1 2" key="1">
    <citation type="submission" date="2020-02" db="EMBL/GenBank/DDBJ databases">
        <title>Acidophilic actinobacteria isolated from forest soil.</title>
        <authorList>
            <person name="Golinska P."/>
        </authorList>
    </citation>
    <scope>NUCLEOTIDE SEQUENCE [LARGE SCALE GENOMIC DNA]</scope>
    <source>
        <strain evidence="1 2">NL8</strain>
    </source>
</reference>
<dbReference type="Proteomes" id="UP000730482">
    <property type="component" value="Unassembled WGS sequence"/>
</dbReference>
<protein>
    <recommendedName>
        <fullName evidence="3">Lipoprotein</fullName>
    </recommendedName>
</protein>
<accession>A0ABS5L2T9</accession>
<proteinExistence type="predicted"/>
<evidence type="ECO:0000313" key="2">
    <source>
        <dbReference type="Proteomes" id="UP000730482"/>
    </source>
</evidence>
<gene>
    <name evidence="1" type="ORF">KGQ19_37925</name>
</gene>
<evidence type="ECO:0008006" key="3">
    <source>
        <dbReference type="Google" id="ProtNLM"/>
    </source>
</evidence>
<dbReference type="EMBL" id="JAAFYZ010000201">
    <property type="protein sequence ID" value="MBS2552651.1"/>
    <property type="molecule type" value="Genomic_DNA"/>
</dbReference>
<dbReference type="RefSeq" id="WP_212018439.1">
    <property type="nucleotide sequence ID" value="NZ_JAAFYZ010000201.1"/>
</dbReference>
<name>A0ABS5L2T9_9ACTN</name>